<feature type="transmembrane region" description="Helical" evidence="8">
    <location>
        <begin position="269"/>
        <end position="288"/>
    </location>
</feature>
<feature type="repeat" description="ANK" evidence="7">
    <location>
        <begin position="107"/>
        <end position="131"/>
    </location>
</feature>
<feature type="transmembrane region" description="Helical" evidence="8">
    <location>
        <begin position="570"/>
        <end position="591"/>
    </location>
</feature>
<evidence type="ECO:0000256" key="5">
    <source>
        <dbReference type="ARBA" id="ARBA00023043"/>
    </source>
</evidence>
<dbReference type="PANTHER" id="PTHR24186">
    <property type="entry name" value="PROTEIN PHOSPHATASE 1 REGULATORY SUBUNIT"/>
    <property type="match status" value="1"/>
</dbReference>
<proteinExistence type="predicted"/>
<evidence type="ECO:0000256" key="7">
    <source>
        <dbReference type="PROSITE-ProRule" id="PRU00023"/>
    </source>
</evidence>
<dbReference type="GO" id="GO:0005886">
    <property type="term" value="C:plasma membrane"/>
    <property type="evidence" value="ECO:0007669"/>
    <property type="project" value="TreeGrafter"/>
</dbReference>
<feature type="domain" description="PGG" evidence="9">
    <location>
        <begin position="263"/>
        <end position="309"/>
    </location>
</feature>
<evidence type="ECO:0000313" key="10">
    <source>
        <dbReference type="EMBL" id="KAI3912859.1"/>
    </source>
</evidence>
<feature type="transmembrane region" description="Helical" evidence="8">
    <location>
        <begin position="516"/>
        <end position="534"/>
    </location>
</feature>
<reference evidence="10" key="1">
    <citation type="submission" date="2022-04" db="EMBL/GenBank/DDBJ databases">
        <title>A functionally conserved STORR gene fusion in Papaver species that diverged 16.8 million years ago.</title>
        <authorList>
            <person name="Catania T."/>
        </authorList>
    </citation>
    <scope>NUCLEOTIDE SEQUENCE</scope>
    <source>
        <strain evidence="10">S-188037</strain>
    </source>
</reference>
<keyword evidence="4 8" id="KW-1133">Transmembrane helix</keyword>
<dbReference type="InterPro" id="IPR026961">
    <property type="entry name" value="PGG_dom"/>
</dbReference>
<keyword evidence="11" id="KW-1185">Reference proteome</keyword>
<keyword evidence="2 8" id="KW-0812">Transmembrane</keyword>
<dbReference type="EMBL" id="JAJJMB010009601">
    <property type="protein sequence ID" value="KAI3912859.1"/>
    <property type="molecule type" value="Genomic_DNA"/>
</dbReference>
<feature type="transmembrane region" description="Helical" evidence="8">
    <location>
        <begin position="475"/>
        <end position="496"/>
    </location>
</feature>
<evidence type="ECO:0000313" key="11">
    <source>
        <dbReference type="Proteomes" id="UP001202328"/>
    </source>
</evidence>
<evidence type="ECO:0000256" key="3">
    <source>
        <dbReference type="ARBA" id="ARBA00022737"/>
    </source>
</evidence>
<name>A0AAD4SL87_9MAGN</name>
<feature type="repeat" description="ANK" evidence="7">
    <location>
        <begin position="70"/>
        <end position="92"/>
    </location>
</feature>
<dbReference type="SMART" id="SM00248">
    <property type="entry name" value="ANK"/>
    <property type="match status" value="5"/>
</dbReference>
<feature type="repeat" description="ANK" evidence="7">
    <location>
        <begin position="188"/>
        <end position="210"/>
    </location>
</feature>
<evidence type="ECO:0000256" key="2">
    <source>
        <dbReference type="ARBA" id="ARBA00022692"/>
    </source>
</evidence>
<dbReference type="Pfam" id="PF00023">
    <property type="entry name" value="Ank"/>
    <property type="match status" value="2"/>
</dbReference>
<evidence type="ECO:0000256" key="6">
    <source>
        <dbReference type="ARBA" id="ARBA00023136"/>
    </source>
</evidence>
<dbReference type="InterPro" id="IPR002110">
    <property type="entry name" value="Ankyrin_rpt"/>
</dbReference>
<comment type="caution">
    <text evidence="10">The sequence shown here is derived from an EMBL/GenBank/DDBJ whole genome shotgun (WGS) entry which is preliminary data.</text>
</comment>
<dbReference type="PROSITE" id="PS50088">
    <property type="entry name" value="ANK_REPEAT"/>
    <property type="match status" value="3"/>
</dbReference>
<evidence type="ECO:0000256" key="1">
    <source>
        <dbReference type="ARBA" id="ARBA00004141"/>
    </source>
</evidence>
<dbReference type="InterPro" id="IPR036770">
    <property type="entry name" value="Ankyrin_rpt-contain_sf"/>
</dbReference>
<feature type="transmembrane region" description="Helical" evidence="8">
    <location>
        <begin position="441"/>
        <end position="463"/>
    </location>
</feature>
<dbReference type="Pfam" id="PF12796">
    <property type="entry name" value="Ank_2"/>
    <property type="match status" value="1"/>
</dbReference>
<evidence type="ECO:0000256" key="4">
    <source>
        <dbReference type="ARBA" id="ARBA00022989"/>
    </source>
</evidence>
<dbReference type="PANTHER" id="PTHR24186:SF37">
    <property type="entry name" value="PGG DOMAIN-CONTAINING PROTEIN"/>
    <property type="match status" value="1"/>
</dbReference>
<keyword evidence="5 7" id="KW-0040">ANK repeat</keyword>
<dbReference type="SUPFAM" id="SSF48403">
    <property type="entry name" value="Ankyrin repeat"/>
    <property type="match status" value="1"/>
</dbReference>
<protein>
    <recommendedName>
        <fullName evidence="9">PGG domain-containing protein</fullName>
    </recommendedName>
</protein>
<accession>A0AAD4SL87</accession>
<dbReference type="Pfam" id="PF13962">
    <property type="entry name" value="PGG"/>
    <property type="match status" value="1"/>
</dbReference>
<evidence type="ECO:0000256" key="8">
    <source>
        <dbReference type="SAM" id="Phobius"/>
    </source>
</evidence>
<dbReference type="AlphaFoldDB" id="A0AAD4SL87"/>
<keyword evidence="3" id="KW-0677">Repeat</keyword>
<keyword evidence="6 8" id="KW-0472">Membrane</keyword>
<dbReference type="PROSITE" id="PS50297">
    <property type="entry name" value="ANK_REP_REGION"/>
    <property type="match status" value="3"/>
</dbReference>
<sequence>MDTIRDATRKGDAESLRRILDADPNFPLAEQKFTSFLQTPLHVAAIHGYVEFAREIVNRNPQLAMEVDSQGFTPLHLASTRYNVDMVTELLNAHPGNPGACLVPDNNGGTPLHLAAMRDDVNFMELLIGRGPGAIHQRLPNTNETILHLCVKHNKFRAMEKLVKYLVDNPANIADIPDPISVNSVDSGGNTILHLAAERKRMKMLKYLIKSDCIGADINIRNNEEVTALHMLDTHEMYDLGISCYDYHTTADLGEQSTTSKNEWLKERLNTIMIVAALIAGVAFQAVINPPGGVFQEDSKIDSITDPVMFTYYLNKVIGDYAMSEGFQSYYSHTNNLPPQETIRGNISTADDEIITYRANFVKDLLTAAKNSESYTMSMYPSYTFKKSAPGIVLEDYWWMNITSNYNSTKGGGSGFSPYLVRYAGTAILAYTSPRIYQSYILLNSLSLVVCGLTILVITFDAIKQRPSGSTASMVGYLEVLLAIAVACISLSYTIVVKTIGPPFYWYLILHSKLSGMAIGVAIIPFASFFYYLISHNPLTERHFSRLRNCLLDKPLFKRLTYMSYFRTEYFWLSVKANILYLAFLALWAFFS</sequence>
<dbReference type="Proteomes" id="UP001202328">
    <property type="component" value="Unassembled WGS sequence"/>
</dbReference>
<dbReference type="Gene3D" id="1.25.40.20">
    <property type="entry name" value="Ankyrin repeat-containing domain"/>
    <property type="match status" value="1"/>
</dbReference>
<evidence type="ECO:0000259" key="9">
    <source>
        <dbReference type="Pfam" id="PF13962"/>
    </source>
</evidence>
<organism evidence="10 11">
    <name type="scientific">Papaver atlanticum</name>
    <dbReference type="NCBI Taxonomy" id="357466"/>
    <lineage>
        <taxon>Eukaryota</taxon>
        <taxon>Viridiplantae</taxon>
        <taxon>Streptophyta</taxon>
        <taxon>Embryophyta</taxon>
        <taxon>Tracheophyta</taxon>
        <taxon>Spermatophyta</taxon>
        <taxon>Magnoliopsida</taxon>
        <taxon>Ranunculales</taxon>
        <taxon>Papaveraceae</taxon>
        <taxon>Papaveroideae</taxon>
        <taxon>Papaver</taxon>
    </lineage>
</organism>
<gene>
    <name evidence="10" type="ORF">MKW98_012801</name>
</gene>
<comment type="subcellular location">
    <subcellularLocation>
        <location evidence="1">Membrane</location>
        <topology evidence="1">Multi-pass membrane protein</topology>
    </subcellularLocation>
</comment>